<accession>A0ABW2B5R2</accession>
<evidence type="ECO:0000313" key="1">
    <source>
        <dbReference type="EMBL" id="MFC6760971.1"/>
    </source>
</evidence>
<dbReference type="Proteomes" id="UP001596353">
    <property type="component" value="Unassembled WGS sequence"/>
</dbReference>
<proteinExistence type="predicted"/>
<organism evidence="1 2">
    <name type="scientific">Sulfitobacter porphyrae</name>
    <dbReference type="NCBI Taxonomy" id="1246864"/>
    <lineage>
        <taxon>Bacteria</taxon>
        <taxon>Pseudomonadati</taxon>
        <taxon>Pseudomonadota</taxon>
        <taxon>Alphaproteobacteria</taxon>
        <taxon>Rhodobacterales</taxon>
        <taxon>Roseobacteraceae</taxon>
        <taxon>Sulfitobacter</taxon>
    </lineage>
</organism>
<name>A0ABW2B5R2_9RHOB</name>
<protein>
    <submittedName>
        <fullName evidence="1">Uncharacterized protein</fullName>
    </submittedName>
</protein>
<reference evidence="2" key="1">
    <citation type="journal article" date="2019" name="Int. J. Syst. Evol. Microbiol.">
        <title>The Global Catalogue of Microorganisms (GCM) 10K type strain sequencing project: providing services to taxonomists for standard genome sequencing and annotation.</title>
        <authorList>
            <consortium name="The Broad Institute Genomics Platform"/>
            <consortium name="The Broad Institute Genome Sequencing Center for Infectious Disease"/>
            <person name="Wu L."/>
            <person name="Ma J."/>
        </authorList>
    </citation>
    <scope>NUCLEOTIDE SEQUENCE [LARGE SCALE GENOMIC DNA]</scope>
    <source>
        <strain evidence="2">CCUG 66188</strain>
    </source>
</reference>
<comment type="caution">
    <text evidence="1">The sequence shown here is derived from an EMBL/GenBank/DDBJ whole genome shotgun (WGS) entry which is preliminary data.</text>
</comment>
<keyword evidence="2" id="KW-1185">Reference proteome</keyword>
<sequence>MGGLLSRAFLSDLRPQDFCTDPEMDTDLPAAARAATCNAAYGTLGDQGWRGIGTDNRFSEASRLHTFVEIATPHQGSVNVASTLVEGWGLLSQILIGGKREIQNILLSMVGPYELIPSYENCCAVGAAGPQNTVVAALDETYWARLVLGFEVDPCPYAHCASRRALLRIGLQNRALLDQVFAQGLPDTMNANHVMVGRLVDGTRETMYVARGLRVTGPVSPTGSAHVAMARSMRAAHWPMAINPLSCARNTRSSSAATRYIVTSTTS</sequence>
<evidence type="ECO:0000313" key="2">
    <source>
        <dbReference type="Proteomes" id="UP001596353"/>
    </source>
</evidence>
<dbReference type="EMBL" id="JBHSWG010000001">
    <property type="protein sequence ID" value="MFC6760971.1"/>
    <property type="molecule type" value="Genomic_DNA"/>
</dbReference>
<gene>
    <name evidence="1" type="ORF">ACFQFQ_18120</name>
</gene>